<name>A0A562PUE2_9PSED</name>
<sequence>MTGIIIDNRKPTAVVVTHDGKKTFDTFAEACAYADEIRDKRILVWPDDQTSFPFVNAFNEERMDRIGQNGPDGLAYDGVGKEWLEQYGLLGDAK</sequence>
<dbReference type="RefSeq" id="WP_145145538.1">
    <property type="nucleotide sequence ID" value="NZ_VLKY01000021.1"/>
</dbReference>
<accession>A0A562PUE2</accession>
<organism evidence="1 2">
    <name type="scientific">Pseudomonas duriflava</name>
    <dbReference type="NCBI Taxonomy" id="459528"/>
    <lineage>
        <taxon>Bacteria</taxon>
        <taxon>Pseudomonadati</taxon>
        <taxon>Pseudomonadota</taxon>
        <taxon>Gammaproteobacteria</taxon>
        <taxon>Pseudomonadales</taxon>
        <taxon>Pseudomonadaceae</taxon>
        <taxon>Pseudomonas</taxon>
    </lineage>
</organism>
<reference evidence="1 2" key="1">
    <citation type="journal article" date="2015" name="Stand. Genomic Sci.">
        <title>Genomic Encyclopedia of Bacterial and Archaeal Type Strains, Phase III: the genomes of soil and plant-associated and newly described type strains.</title>
        <authorList>
            <person name="Whitman W.B."/>
            <person name="Woyke T."/>
            <person name="Klenk H.P."/>
            <person name="Zhou Y."/>
            <person name="Lilburn T.G."/>
            <person name="Beck B.J."/>
            <person name="De Vos P."/>
            <person name="Vandamme P."/>
            <person name="Eisen J.A."/>
            <person name="Garrity G."/>
            <person name="Hugenholtz P."/>
            <person name="Kyrpides N.C."/>
        </authorList>
    </citation>
    <scope>NUCLEOTIDE SEQUENCE [LARGE SCALE GENOMIC DNA]</scope>
    <source>
        <strain evidence="1 2">CGMCC 1.6858</strain>
    </source>
</reference>
<comment type="caution">
    <text evidence="1">The sequence shown here is derived from an EMBL/GenBank/DDBJ whole genome shotgun (WGS) entry which is preliminary data.</text>
</comment>
<proteinExistence type="predicted"/>
<dbReference type="OrthoDB" id="9935879at2"/>
<keyword evidence="2" id="KW-1185">Reference proteome</keyword>
<dbReference type="EMBL" id="VLKY01000021">
    <property type="protein sequence ID" value="TWI48055.1"/>
    <property type="molecule type" value="Genomic_DNA"/>
</dbReference>
<dbReference type="Proteomes" id="UP000316905">
    <property type="component" value="Unassembled WGS sequence"/>
</dbReference>
<evidence type="ECO:0000313" key="2">
    <source>
        <dbReference type="Proteomes" id="UP000316905"/>
    </source>
</evidence>
<evidence type="ECO:0000313" key="1">
    <source>
        <dbReference type="EMBL" id="TWI48055.1"/>
    </source>
</evidence>
<gene>
    <name evidence="1" type="ORF">IQ22_04248</name>
</gene>
<protein>
    <submittedName>
        <fullName evidence="1">Uncharacterized protein</fullName>
    </submittedName>
</protein>
<dbReference type="AlphaFoldDB" id="A0A562PUE2"/>